<organism evidence="2 3">
    <name type="scientific">Bacteroides caccae</name>
    <dbReference type="NCBI Taxonomy" id="47678"/>
    <lineage>
        <taxon>Bacteria</taxon>
        <taxon>Pseudomonadati</taxon>
        <taxon>Bacteroidota</taxon>
        <taxon>Bacteroidia</taxon>
        <taxon>Bacteroidales</taxon>
        <taxon>Bacteroidaceae</taxon>
        <taxon>Bacteroides</taxon>
    </lineage>
</organism>
<evidence type="ECO:0000313" key="3">
    <source>
        <dbReference type="Proteomes" id="UP000095725"/>
    </source>
</evidence>
<dbReference type="PANTHER" id="PTHR38467">
    <property type="match status" value="1"/>
</dbReference>
<evidence type="ECO:0000259" key="1">
    <source>
        <dbReference type="Pfam" id="PF12991"/>
    </source>
</evidence>
<reference evidence="2 3" key="1">
    <citation type="submission" date="2015-09" db="EMBL/GenBank/DDBJ databases">
        <authorList>
            <consortium name="Pathogen Informatics"/>
        </authorList>
    </citation>
    <scope>NUCLEOTIDE SEQUENCE [LARGE SCALE GENOMIC DNA]</scope>
    <source>
        <strain evidence="2 3">2789STDY5834946</strain>
    </source>
</reference>
<dbReference type="EMBL" id="CZBL01000034">
    <property type="protein sequence ID" value="CUQ55542.1"/>
    <property type="molecule type" value="Genomic_DNA"/>
</dbReference>
<dbReference type="InterPro" id="IPR053155">
    <property type="entry name" value="F-pilin_assembly_TraC"/>
</dbReference>
<dbReference type="AlphaFoldDB" id="A0A174X7W9"/>
<sequence>MRNILKAATLESKFPILSVEEGCILSKDADVTIGFKVFLPELFTVTSEDYASMHGT</sequence>
<dbReference type="PANTHER" id="PTHR38467:SF1">
    <property type="entry name" value="CONJUGATIVE TRANSFER: ASSEMBLY"/>
    <property type="match status" value="1"/>
</dbReference>
<accession>A0A174X7W9</accession>
<dbReference type="Proteomes" id="UP000095725">
    <property type="component" value="Unassembled WGS sequence"/>
</dbReference>
<evidence type="ECO:0000313" key="2">
    <source>
        <dbReference type="EMBL" id="CUQ55542.1"/>
    </source>
</evidence>
<name>A0A174X7W9_9BACE</name>
<dbReference type="InterPro" id="IPR024451">
    <property type="entry name" value="TraG_N_Bacteroidetes"/>
</dbReference>
<protein>
    <submittedName>
        <fullName evidence="2">Conjugate transposon protein</fullName>
    </submittedName>
</protein>
<gene>
    <name evidence="2" type="ORF">ERS852558_04529</name>
</gene>
<dbReference type="Pfam" id="PF12991">
    <property type="entry name" value="DUF3875"/>
    <property type="match status" value="1"/>
</dbReference>
<proteinExistence type="predicted"/>
<feature type="domain" description="TraG N-terminal Bacteroidetes" evidence="1">
    <location>
        <begin position="3"/>
        <end position="54"/>
    </location>
</feature>